<dbReference type="Proteomes" id="UP000284785">
    <property type="component" value="Unassembled WGS sequence"/>
</dbReference>
<feature type="chain" id="PRO_5002967021" evidence="1">
    <location>
        <begin position="24"/>
        <end position="208"/>
    </location>
</feature>
<protein>
    <submittedName>
        <fullName evidence="5">DUF2807 domain-containing protein</fullName>
    </submittedName>
    <submittedName>
        <fullName evidence="3">Protein of uncharacterized function (DUF2807)</fullName>
    </submittedName>
</protein>
<feature type="domain" description="Putative auto-transporter adhesin head GIN" evidence="2">
    <location>
        <begin position="34"/>
        <end position="204"/>
    </location>
</feature>
<dbReference type="PATRIC" id="fig|818.23.peg.1738"/>
<dbReference type="EMBL" id="CP083680">
    <property type="protein sequence ID" value="UYU64760.1"/>
    <property type="molecule type" value="Genomic_DNA"/>
</dbReference>
<dbReference type="EMBL" id="JAQNVG010000055">
    <property type="protein sequence ID" value="MDC2238635.1"/>
    <property type="molecule type" value="Genomic_DNA"/>
</dbReference>
<dbReference type="EMBL" id="WCRW01000031">
    <property type="protein sequence ID" value="KAB4450230.1"/>
    <property type="molecule type" value="Genomic_DNA"/>
</dbReference>
<evidence type="ECO:0000313" key="11">
    <source>
        <dbReference type="EMBL" id="UYU91705.1"/>
    </source>
</evidence>
<accession>C6ISP3</accession>
<dbReference type="EMBL" id="QSJP01000013">
    <property type="protein sequence ID" value="RHD86670.1"/>
    <property type="molecule type" value="Genomic_DNA"/>
</dbReference>
<dbReference type="EMBL" id="CZAP01000004">
    <property type="protein sequence ID" value="CUP27425.1"/>
    <property type="molecule type" value="Genomic_DNA"/>
</dbReference>
<reference evidence="9 17" key="4">
    <citation type="submission" date="2021-06" db="EMBL/GenBank/DDBJ databases">
        <title>Interrogation of the integrated mobile genetic elements in gut-associated Bacteroides with a consensus prediction approach.</title>
        <authorList>
            <person name="Campbell D.E."/>
            <person name="Leigh J.R."/>
            <person name="Kim T."/>
            <person name="England W."/>
            <person name="Whitaker R.J."/>
            <person name="Degnan P.H."/>
        </authorList>
    </citation>
    <scope>NUCLEOTIDE SEQUENCE</scope>
    <source>
        <strain evidence="11">VPI-3443</strain>
        <strain evidence="10">VPI-BTDOT2</strain>
        <strain evidence="9 17">WAL8669</strain>
    </source>
</reference>
<dbReference type="PANTHER" id="PTHR39200">
    <property type="entry name" value="HYPOTHETICAL EXPORTED PROTEIN"/>
    <property type="match status" value="1"/>
</dbReference>
<organism evidence="5 14">
    <name type="scientific">Bacteroides thetaiotaomicron</name>
    <dbReference type="NCBI Taxonomy" id="818"/>
    <lineage>
        <taxon>Bacteria</taxon>
        <taxon>Pseudomonadati</taxon>
        <taxon>Bacteroidota</taxon>
        <taxon>Bacteroidia</taxon>
        <taxon>Bacteroidales</taxon>
        <taxon>Bacteroidaceae</taxon>
        <taxon>Bacteroides</taxon>
    </lineage>
</organism>
<dbReference type="InterPro" id="IPR021255">
    <property type="entry name" value="DUF2807"/>
</dbReference>
<dbReference type="Proteomes" id="UP000095576">
    <property type="component" value="Unassembled WGS sequence"/>
</dbReference>
<evidence type="ECO:0000313" key="17">
    <source>
        <dbReference type="Proteomes" id="UP001156218"/>
    </source>
</evidence>
<evidence type="ECO:0000313" key="14">
    <source>
        <dbReference type="Proteomes" id="UP000436825"/>
    </source>
</evidence>
<feature type="signal peptide" evidence="1">
    <location>
        <begin position="1"/>
        <end position="23"/>
    </location>
</feature>
<evidence type="ECO:0000313" key="10">
    <source>
        <dbReference type="EMBL" id="UYU73585.1"/>
    </source>
</evidence>
<evidence type="ECO:0000313" key="15">
    <source>
        <dbReference type="Proteomes" id="UP000436858"/>
    </source>
</evidence>
<gene>
    <name evidence="8" type="ORF">DW780_15010</name>
    <name evidence="3" type="ORF">ERS852511_01642</name>
    <name evidence="5" type="ORF">GAN75_25970</name>
    <name evidence="6" type="ORF">GAN91_05475</name>
    <name evidence="4" type="ORF">GAO51_12040</name>
    <name evidence="10" type="ORF">KQP59_10910</name>
    <name evidence="9" type="ORF">KQP68_14325</name>
    <name evidence="11" type="ORF">KQP74_03445</name>
    <name evidence="7" type="ORF">PO127_23090</name>
</gene>
<dbReference type="EMBL" id="CP083685">
    <property type="protein sequence ID" value="UYU91705.1"/>
    <property type="molecule type" value="Genomic_DNA"/>
</dbReference>
<dbReference type="DNASU" id="1072591"/>
<reference evidence="7" key="5">
    <citation type="submission" date="2022-10" db="EMBL/GenBank/DDBJ databases">
        <title>Human gut microbiome strain richness.</title>
        <authorList>
            <person name="Chen-Liaw A."/>
        </authorList>
    </citation>
    <scope>NUCLEOTIDE SEQUENCE</scope>
    <source>
        <strain evidence="7">1001283st1_A3_1001283B150304_161114</strain>
    </source>
</reference>
<dbReference type="Proteomes" id="UP000436858">
    <property type="component" value="Unassembled WGS sequence"/>
</dbReference>
<dbReference type="Proteomes" id="UP001156216">
    <property type="component" value="Chromosome"/>
</dbReference>
<evidence type="ECO:0000313" key="9">
    <source>
        <dbReference type="EMBL" id="UYU64760.1"/>
    </source>
</evidence>
<evidence type="ECO:0000313" key="16">
    <source>
        <dbReference type="Proteomes" id="UP000440614"/>
    </source>
</evidence>
<dbReference type="Proteomes" id="UP001162960">
    <property type="component" value="Chromosome"/>
</dbReference>
<evidence type="ECO:0000313" key="6">
    <source>
        <dbReference type="EMBL" id="KAB4484960.1"/>
    </source>
</evidence>
<evidence type="ECO:0000313" key="3">
    <source>
        <dbReference type="EMBL" id="CUP27425.1"/>
    </source>
</evidence>
<dbReference type="Proteomes" id="UP000440614">
    <property type="component" value="Unassembled WGS sequence"/>
</dbReference>
<dbReference type="KEGG" id="btho:Btheta7330_01680"/>
<dbReference type="GeneID" id="60927515"/>
<dbReference type="Gene3D" id="2.160.20.120">
    <property type="match status" value="1"/>
</dbReference>
<reference evidence="3 12" key="1">
    <citation type="submission" date="2015-09" db="EMBL/GenBank/DDBJ databases">
        <authorList>
            <consortium name="Pathogen Informatics"/>
        </authorList>
    </citation>
    <scope>NUCLEOTIDE SEQUENCE [LARGE SCALE GENOMIC DNA]</scope>
    <source>
        <strain evidence="3 12">2789STDY5834899</strain>
    </source>
</reference>
<evidence type="ECO:0000313" key="5">
    <source>
        <dbReference type="EMBL" id="KAB4450230.1"/>
    </source>
</evidence>
<dbReference type="EMBL" id="WCRY01000004">
    <property type="protein sequence ID" value="KAB4484960.1"/>
    <property type="molecule type" value="Genomic_DNA"/>
</dbReference>
<dbReference type="Pfam" id="PF10988">
    <property type="entry name" value="DUF2807"/>
    <property type="match status" value="1"/>
</dbReference>
<dbReference type="RefSeq" id="WP_008764772.1">
    <property type="nucleotide sequence ID" value="NZ_BAABXH010000001.1"/>
</dbReference>
<dbReference type="EMBL" id="CP083681">
    <property type="protein sequence ID" value="UYU73585.1"/>
    <property type="molecule type" value="Genomic_DNA"/>
</dbReference>
<reference evidence="8 13" key="2">
    <citation type="submission" date="2018-08" db="EMBL/GenBank/DDBJ databases">
        <title>A genome reference for cultivated species of the human gut microbiota.</title>
        <authorList>
            <person name="Zou Y."/>
            <person name="Xue W."/>
            <person name="Luo G."/>
        </authorList>
    </citation>
    <scope>NUCLEOTIDE SEQUENCE [LARGE SCALE GENOMIC DNA]</scope>
    <source>
        <strain evidence="8 13">AM30-26</strain>
    </source>
</reference>
<dbReference type="PANTHER" id="PTHR39200:SF1">
    <property type="entry name" value="AUTO-TRANSPORTER ADHESIN HEAD GIN DOMAIN-CONTAINING PROTEIN-RELATED"/>
    <property type="match status" value="1"/>
</dbReference>
<evidence type="ECO:0000259" key="2">
    <source>
        <dbReference type="Pfam" id="PF10988"/>
    </source>
</evidence>
<evidence type="ECO:0000313" key="7">
    <source>
        <dbReference type="EMBL" id="MDC2238635.1"/>
    </source>
</evidence>
<evidence type="ECO:0000313" key="13">
    <source>
        <dbReference type="Proteomes" id="UP000284785"/>
    </source>
</evidence>
<evidence type="ECO:0000313" key="8">
    <source>
        <dbReference type="EMBL" id="RHD86670.1"/>
    </source>
</evidence>
<sequence length="208" mass="22781">MTKNIFITAVAVLLSVALCPLWAQNVSEDCKVGEFSAINLRSVGNIIFTQSDTYSCRMEGPFEYVDKTKVTVKGETLVIEYKQKNVKNVKNLTFYITAPDLKSVKIDGVGNFNAKETLKLKNVTFKLDGVGNCEVKKLHCDELELMVDGVGNMNVNVNCNTVKAKVDGVGNIKLSGKADRASLKRDGVGRINHKGLKCPDVSTKGWGF</sequence>
<evidence type="ECO:0000313" key="4">
    <source>
        <dbReference type="EMBL" id="KAB4312590.1"/>
    </source>
</evidence>
<dbReference type="Proteomes" id="UP000436825">
    <property type="component" value="Unassembled WGS sequence"/>
</dbReference>
<evidence type="ECO:0000313" key="12">
    <source>
        <dbReference type="Proteomes" id="UP000095576"/>
    </source>
</evidence>
<dbReference type="OMA" id="PLIMIAR"/>
<keyword evidence="1" id="KW-0732">Signal</keyword>
<evidence type="ECO:0000256" key="1">
    <source>
        <dbReference type="SAM" id="SignalP"/>
    </source>
</evidence>
<dbReference type="Proteomes" id="UP001156218">
    <property type="component" value="Chromosome"/>
</dbReference>
<dbReference type="EMBL" id="WCSY01000010">
    <property type="protein sequence ID" value="KAB4312590.1"/>
    <property type="molecule type" value="Genomic_DNA"/>
</dbReference>
<name>A0A0P0F8S9_BACT4</name>
<dbReference type="AlphaFoldDB" id="A0A0P0F8S9"/>
<accession>A0A0P0F8S9</accession>
<proteinExistence type="predicted"/>
<dbReference type="Proteomes" id="UP001217776">
    <property type="component" value="Unassembled WGS sequence"/>
</dbReference>
<reference evidence="14 15" key="3">
    <citation type="journal article" date="2019" name="Nat. Med.">
        <title>A library of human gut bacterial isolates paired with longitudinal multiomics data enables mechanistic microbiome research.</title>
        <authorList>
            <person name="Poyet M."/>
            <person name="Groussin M."/>
            <person name="Gibbons S.M."/>
            <person name="Avila-Pacheco J."/>
            <person name="Jiang X."/>
            <person name="Kearney S.M."/>
            <person name="Perrotta A.R."/>
            <person name="Berdy B."/>
            <person name="Zhao S."/>
            <person name="Lieberman T.D."/>
            <person name="Swanson P.K."/>
            <person name="Smith M."/>
            <person name="Roesemann S."/>
            <person name="Alexander J.E."/>
            <person name="Rich S.A."/>
            <person name="Livny J."/>
            <person name="Vlamakis H."/>
            <person name="Clish C."/>
            <person name="Bullock K."/>
            <person name="Deik A."/>
            <person name="Scott J."/>
            <person name="Pierce K.A."/>
            <person name="Xavier R.J."/>
            <person name="Alm E.J."/>
        </authorList>
    </citation>
    <scope>NUCLEOTIDE SEQUENCE [LARGE SCALE GENOMIC DNA]</scope>
    <source>
        <strain evidence="5 14">BIOML-A160</strain>
        <strain evidence="6 15">BIOML-A162</strain>
        <strain evidence="4 16">BIOML-A188</strain>
    </source>
</reference>